<dbReference type="SMART" id="SM01322">
    <property type="entry name" value="YaeQ"/>
    <property type="match status" value="1"/>
</dbReference>
<dbReference type="InterPro" id="IPR011335">
    <property type="entry name" value="Restrct_endonuc-II-like"/>
</dbReference>
<protein>
    <submittedName>
        <fullName evidence="1">YaeQ family protein</fullName>
    </submittedName>
</protein>
<dbReference type="Gene3D" id="3.10.640.10">
    <property type="entry name" value="Restriction endonuclease-like alpha-beta roll domain"/>
    <property type="match status" value="1"/>
</dbReference>
<dbReference type="SUPFAM" id="SSF52980">
    <property type="entry name" value="Restriction endonuclease-like"/>
    <property type="match status" value="1"/>
</dbReference>
<dbReference type="PANTHER" id="PTHR38784:SF1">
    <property type="entry name" value="SUCROSE PHOSPHORYLASE"/>
    <property type="match status" value="1"/>
</dbReference>
<dbReference type="Proteomes" id="UP001595556">
    <property type="component" value="Unassembled WGS sequence"/>
</dbReference>
<sequence>MALKSTIYKANLSIADMDRNYYADHALTIARHPSENDERMMIRLLAFALHADERMGFGKGLSDPDEPDVLTRDLTGAITHWIEVGQPDERAILKACGRAQQVSVLGYASSTDIWWRNIESKLTRTRNLTVQSVAAAQSQALAALAERSMNLQFSIQDASVMVTSERGSVQLDVVQLMTPKVD</sequence>
<dbReference type="PANTHER" id="PTHR38784">
    <property type="entry name" value="SUCROSE PHOSPHORYLASE"/>
    <property type="match status" value="1"/>
</dbReference>
<accession>A0ABV7H3P1</accession>
<name>A0ABV7H3P1_9BURK</name>
<dbReference type="InterPro" id="IPR009822">
    <property type="entry name" value="YaeQ"/>
</dbReference>
<dbReference type="Pfam" id="PF07152">
    <property type="entry name" value="YaeQ"/>
    <property type="match status" value="1"/>
</dbReference>
<dbReference type="CDD" id="cd22368">
    <property type="entry name" value="YaeQ-like"/>
    <property type="match status" value="1"/>
</dbReference>
<proteinExistence type="predicted"/>
<gene>
    <name evidence="1" type="ORF">ACFOEN_13030</name>
</gene>
<dbReference type="PIRSF" id="PIRSF011484">
    <property type="entry name" value="YaeQ"/>
    <property type="match status" value="1"/>
</dbReference>
<organism evidence="1 2">
    <name type="scientific">Piscinibacterium candidicorallinum</name>
    <dbReference type="NCBI Taxonomy" id="1793872"/>
    <lineage>
        <taxon>Bacteria</taxon>
        <taxon>Pseudomonadati</taxon>
        <taxon>Pseudomonadota</taxon>
        <taxon>Betaproteobacteria</taxon>
        <taxon>Burkholderiales</taxon>
        <taxon>Piscinibacterium</taxon>
    </lineage>
</organism>
<evidence type="ECO:0000313" key="1">
    <source>
        <dbReference type="EMBL" id="MFC3148549.1"/>
    </source>
</evidence>
<dbReference type="InterPro" id="IPR038590">
    <property type="entry name" value="YaeQ_sf"/>
</dbReference>
<evidence type="ECO:0000313" key="2">
    <source>
        <dbReference type="Proteomes" id="UP001595556"/>
    </source>
</evidence>
<dbReference type="RefSeq" id="WP_377304612.1">
    <property type="nucleotide sequence ID" value="NZ_CP180191.1"/>
</dbReference>
<comment type="caution">
    <text evidence="1">The sequence shown here is derived from an EMBL/GenBank/DDBJ whole genome shotgun (WGS) entry which is preliminary data.</text>
</comment>
<dbReference type="EMBL" id="JBHRTI010000007">
    <property type="protein sequence ID" value="MFC3148549.1"/>
    <property type="molecule type" value="Genomic_DNA"/>
</dbReference>
<reference evidence="2" key="1">
    <citation type="journal article" date="2019" name="Int. J. Syst. Evol. Microbiol.">
        <title>The Global Catalogue of Microorganisms (GCM) 10K type strain sequencing project: providing services to taxonomists for standard genome sequencing and annotation.</title>
        <authorList>
            <consortium name="The Broad Institute Genomics Platform"/>
            <consortium name="The Broad Institute Genome Sequencing Center for Infectious Disease"/>
            <person name="Wu L."/>
            <person name="Ma J."/>
        </authorList>
    </citation>
    <scope>NUCLEOTIDE SEQUENCE [LARGE SCALE GENOMIC DNA]</scope>
    <source>
        <strain evidence="2">KCTC 52168</strain>
    </source>
</reference>
<keyword evidence="2" id="KW-1185">Reference proteome</keyword>